<keyword evidence="3 5" id="KW-0418">Kinase</keyword>
<dbReference type="SUPFAM" id="SSF53613">
    <property type="entry name" value="Ribokinase-like"/>
    <property type="match status" value="1"/>
</dbReference>
<reference evidence="6" key="1">
    <citation type="submission" date="2017-11" db="EMBL/GenBank/DDBJ databases">
        <authorList>
            <person name="Kuznetsova I."/>
            <person name="Sazanova A."/>
            <person name="Chirak E."/>
            <person name="Safronova V."/>
            <person name="Willems A."/>
        </authorList>
    </citation>
    <scope>NUCLEOTIDE SEQUENCE [LARGE SCALE GENOMIC DNA]</scope>
    <source>
        <strain evidence="6">CCBAU 03422</strain>
    </source>
</reference>
<dbReference type="GO" id="GO:0016301">
    <property type="term" value="F:kinase activity"/>
    <property type="evidence" value="ECO:0007669"/>
    <property type="project" value="UniProtKB-KW"/>
</dbReference>
<dbReference type="Proteomes" id="UP000241764">
    <property type="component" value="Unassembled WGS sequence"/>
</dbReference>
<feature type="domain" description="Carbohydrate kinase PfkB" evidence="4">
    <location>
        <begin position="30"/>
        <end position="300"/>
    </location>
</feature>
<accession>A0A2P7B3P2</accession>
<organism evidence="5 6">
    <name type="scientific">Phyllobacterium sophorae</name>
    <dbReference type="NCBI Taxonomy" id="1520277"/>
    <lineage>
        <taxon>Bacteria</taxon>
        <taxon>Pseudomonadati</taxon>
        <taxon>Pseudomonadota</taxon>
        <taxon>Alphaproteobacteria</taxon>
        <taxon>Hyphomicrobiales</taxon>
        <taxon>Phyllobacteriaceae</taxon>
        <taxon>Phyllobacterium</taxon>
    </lineage>
</organism>
<keyword evidence="2" id="KW-0808">Transferase</keyword>
<evidence type="ECO:0000259" key="4">
    <source>
        <dbReference type="Pfam" id="PF00294"/>
    </source>
</evidence>
<evidence type="ECO:0000313" key="5">
    <source>
        <dbReference type="EMBL" id="PSH61081.1"/>
    </source>
</evidence>
<comment type="similarity">
    <text evidence="1">Belongs to the carbohydrate kinase PfkB family.</text>
</comment>
<dbReference type="PROSITE" id="PS00584">
    <property type="entry name" value="PFKB_KINASES_2"/>
    <property type="match status" value="1"/>
</dbReference>
<dbReference type="InterPro" id="IPR050306">
    <property type="entry name" value="PfkB_Carbo_kinase"/>
</dbReference>
<keyword evidence="6" id="KW-1185">Reference proteome</keyword>
<dbReference type="InterPro" id="IPR029056">
    <property type="entry name" value="Ribokinase-like"/>
</dbReference>
<name>A0A2P7B3P2_9HYPH</name>
<gene>
    <name evidence="5" type="ORF">CU103_24280</name>
</gene>
<evidence type="ECO:0000256" key="2">
    <source>
        <dbReference type="ARBA" id="ARBA00022679"/>
    </source>
</evidence>
<dbReference type="InterPro" id="IPR002173">
    <property type="entry name" value="Carboh/pur_kinase_PfkB_CS"/>
</dbReference>
<dbReference type="InterPro" id="IPR011611">
    <property type="entry name" value="PfkB_dom"/>
</dbReference>
<dbReference type="PANTHER" id="PTHR43085:SF57">
    <property type="entry name" value="CARBOHYDRATE KINASE PFKB DOMAIN-CONTAINING PROTEIN"/>
    <property type="match status" value="1"/>
</dbReference>
<comment type="caution">
    <text evidence="5">The sequence shown here is derived from an EMBL/GenBank/DDBJ whole genome shotgun (WGS) entry which is preliminary data.</text>
</comment>
<dbReference type="OrthoDB" id="7556723at2"/>
<dbReference type="Gene3D" id="3.40.1190.20">
    <property type="match status" value="1"/>
</dbReference>
<dbReference type="AlphaFoldDB" id="A0A2P7B3P2"/>
<evidence type="ECO:0000256" key="3">
    <source>
        <dbReference type="ARBA" id="ARBA00022777"/>
    </source>
</evidence>
<dbReference type="PANTHER" id="PTHR43085">
    <property type="entry name" value="HEXOKINASE FAMILY MEMBER"/>
    <property type="match status" value="1"/>
</dbReference>
<sequence>MKSIVDKPKIFGTGLVALDLVMGLNPNSPVQSWAGGTCGNVMAIMSYLGWDAFPIARMNGDPASERVRADLGHWNVHLDFANCAPTGHTPIIIQQIKRARDGTPTHRFLWTCPHCGQRLPSYRPVTQVAVDAIVPNLKGSSVFFLDRLSRAALTLAAAASAEGAIVLFEPSGKSDEKLFAEALGLAHVVKYSDQRLAAAGAAMTAHSATLVEIQTLGSDGLRYRHRLDGVVSDWMQVPAFPAPRLVDSCGSGDWCTGGFVAKAADGGRSAFLARGGVGLKEALRFGQALAAWNCGFEGARGGMYLVNRTDFDRQIKSILDGRPTLVPIDSTIKVGASVACPACPDQPSRREAHVQSAA</sequence>
<dbReference type="Pfam" id="PF00294">
    <property type="entry name" value="PfkB"/>
    <property type="match status" value="1"/>
</dbReference>
<proteinExistence type="inferred from homology"/>
<evidence type="ECO:0000313" key="6">
    <source>
        <dbReference type="Proteomes" id="UP000241764"/>
    </source>
</evidence>
<evidence type="ECO:0000256" key="1">
    <source>
        <dbReference type="ARBA" id="ARBA00010688"/>
    </source>
</evidence>
<protein>
    <submittedName>
        <fullName evidence="5">Carbohydrate kinase</fullName>
    </submittedName>
</protein>
<dbReference type="EMBL" id="PGGM01000014">
    <property type="protein sequence ID" value="PSH61081.1"/>
    <property type="molecule type" value="Genomic_DNA"/>
</dbReference>
<dbReference type="RefSeq" id="WP_106666602.1">
    <property type="nucleotide sequence ID" value="NZ_PGGM01000014.1"/>
</dbReference>